<dbReference type="GO" id="GO:0005524">
    <property type="term" value="F:ATP binding"/>
    <property type="evidence" value="ECO:0007669"/>
    <property type="project" value="UniProtKB-KW"/>
</dbReference>
<keyword evidence="2" id="KW-0067">ATP-binding</keyword>
<evidence type="ECO:0000256" key="2">
    <source>
        <dbReference type="ARBA" id="ARBA00022840"/>
    </source>
</evidence>
<dbReference type="GO" id="GO:0005737">
    <property type="term" value="C:cytoplasm"/>
    <property type="evidence" value="ECO:0007669"/>
    <property type="project" value="TreeGrafter"/>
</dbReference>
<dbReference type="InterPro" id="IPR027417">
    <property type="entry name" value="P-loop_NTPase"/>
</dbReference>
<feature type="domain" description="AAA+ ATPase" evidence="5">
    <location>
        <begin position="499"/>
        <end position="635"/>
    </location>
</feature>
<feature type="domain" description="AAA+ ATPase" evidence="5">
    <location>
        <begin position="230"/>
        <end position="354"/>
    </location>
</feature>
<evidence type="ECO:0000256" key="1">
    <source>
        <dbReference type="ARBA" id="ARBA00022741"/>
    </source>
</evidence>
<sequence>MGERALFSLRPLASESPEAFRVHLTSNDLTSLGLRPGQLCILKNVDGGMRGVGIAWRSTDPGMKKGIIKVSHFLKDAYGLNFQQSTIVEAGGQWQEVDRVLIRDITEPSSGHESIDRAECELLTRYALYRLKAVYPGLTFDLSPREGRKQHFVIDAIEPSRQTGESLSLYSFTSKTVIGLTDQIVFEPQQDTLVDAIQLRKDAVPAIAHQIQELNRILRHMTLSGPSTTLGKGVLLHGPAGVGKSLLLDKLSEAPWRKVMRISLPATKSAISSAFKEAAECMPSMVRISNLGSIAGPSEMGGRSGTAQHLDEEMANIRNKRVLVIGETRRLDEVDSFLRTSYRFRTEIEIPVPHVSARKEILKALSLGTVSPDLLERVGEGTHGYVGGDLFALIDEATSSAMDRRLNEQEGLDSHDTTNNATKKEQSKADVGDVHLIEEDFENAKYRVRPSAMREVYLETPNVKFSDIAGSEEVKEQLESVTQWPFKRTKGMAHFGVKPQKGLLLYGPPGCSKTLTAKALAGEGNLNFLSVKGSELISSYVGESERAIRDVFRKARGASPSILFFDEIESIAADRSSSAHTSGLNVVTTLLTEMDGVEALKGVLILAATNKPELLDEALMRPGRFDEKLYVGPPELAARRQILEMNTRKEALHGEVDLEKLAMLTEGHSGAEIVRICEKAAQLGLRDCKDPDDIGYIYQAHFDKALRGIPPSITSQVRERFEKWARHEL</sequence>
<dbReference type="GO" id="GO:0016887">
    <property type="term" value="F:ATP hydrolysis activity"/>
    <property type="evidence" value="ECO:0007669"/>
    <property type="project" value="InterPro"/>
</dbReference>
<evidence type="ECO:0000259" key="5">
    <source>
        <dbReference type="SMART" id="SM00382"/>
    </source>
</evidence>
<dbReference type="InterPro" id="IPR003959">
    <property type="entry name" value="ATPase_AAA_core"/>
</dbReference>
<dbReference type="PANTHER" id="PTHR23077:SF27">
    <property type="entry name" value="ATPASE FAMILY GENE 2 PROTEIN HOMOLOG A"/>
    <property type="match status" value="1"/>
</dbReference>
<gene>
    <name evidence="6" type="ORF">EV356DRAFT_531366</name>
</gene>
<dbReference type="Pfam" id="PF17862">
    <property type="entry name" value="AAA_lid_3"/>
    <property type="match status" value="1"/>
</dbReference>
<dbReference type="InterPro" id="IPR050168">
    <property type="entry name" value="AAA_ATPase_domain"/>
</dbReference>
<name>A0A6A6HE00_VIRVR</name>
<evidence type="ECO:0000313" key="7">
    <source>
        <dbReference type="Proteomes" id="UP000800092"/>
    </source>
</evidence>
<dbReference type="FunFam" id="3.40.50.300:FF:001025">
    <property type="entry name" value="ATPase family, AAA domain-containing 2B"/>
    <property type="match status" value="1"/>
</dbReference>
<dbReference type="AlphaFoldDB" id="A0A6A6HE00"/>
<dbReference type="InterPro" id="IPR041569">
    <property type="entry name" value="AAA_lid_3"/>
</dbReference>
<dbReference type="EMBL" id="ML991787">
    <property type="protein sequence ID" value="KAF2236121.1"/>
    <property type="molecule type" value="Genomic_DNA"/>
</dbReference>
<dbReference type="PANTHER" id="PTHR23077">
    <property type="entry name" value="AAA-FAMILY ATPASE"/>
    <property type="match status" value="1"/>
</dbReference>
<evidence type="ECO:0000313" key="6">
    <source>
        <dbReference type="EMBL" id="KAF2236121.1"/>
    </source>
</evidence>
<feature type="region of interest" description="Disordered" evidence="4">
    <location>
        <begin position="409"/>
        <end position="429"/>
    </location>
</feature>
<reference evidence="6" key="1">
    <citation type="journal article" date="2020" name="Stud. Mycol.">
        <title>101 Dothideomycetes genomes: a test case for predicting lifestyles and emergence of pathogens.</title>
        <authorList>
            <person name="Haridas S."/>
            <person name="Albert R."/>
            <person name="Binder M."/>
            <person name="Bloem J."/>
            <person name="Labutti K."/>
            <person name="Salamov A."/>
            <person name="Andreopoulos B."/>
            <person name="Baker S."/>
            <person name="Barry K."/>
            <person name="Bills G."/>
            <person name="Bluhm B."/>
            <person name="Cannon C."/>
            <person name="Castanera R."/>
            <person name="Culley D."/>
            <person name="Daum C."/>
            <person name="Ezra D."/>
            <person name="Gonzalez J."/>
            <person name="Henrissat B."/>
            <person name="Kuo A."/>
            <person name="Liang C."/>
            <person name="Lipzen A."/>
            <person name="Lutzoni F."/>
            <person name="Magnuson J."/>
            <person name="Mondo S."/>
            <person name="Nolan M."/>
            <person name="Ohm R."/>
            <person name="Pangilinan J."/>
            <person name="Park H.-J."/>
            <person name="Ramirez L."/>
            <person name="Alfaro M."/>
            <person name="Sun H."/>
            <person name="Tritt A."/>
            <person name="Yoshinaga Y."/>
            <person name="Zwiers L.-H."/>
            <person name="Turgeon B."/>
            <person name="Goodwin S."/>
            <person name="Spatafora J."/>
            <person name="Crous P."/>
            <person name="Grigoriev I."/>
        </authorList>
    </citation>
    <scope>NUCLEOTIDE SEQUENCE</scope>
    <source>
        <strain evidence="6">Tuck. ex Michener</strain>
    </source>
</reference>
<dbReference type="Proteomes" id="UP000800092">
    <property type="component" value="Unassembled WGS sequence"/>
</dbReference>
<dbReference type="PROSITE" id="PS00674">
    <property type="entry name" value="AAA"/>
    <property type="match status" value="1"/>
</dbReference>
<keyword evidence="7" id="KW-1185">Reference proteome</keyword>
<accession>A0A6A6HE00</accession>
<keyword evidence="3" id="KW-0175">Coiled coil</keyword>
<dbReference type="Gene3D" id="3.40.50.300">
    <property type="entry name" value="P-loop containing nucleotide triphosphate hydrolases"/>
    <property type="match status" value="2"/>
</dbReference>
<dbReference type="Gene3D" id="1.10.8.60">
    <property type="match status" value="2"/>
</dbReference>
<evidence type="ECO:0000256" key="4">
    <source>
        <dbReference type="SAM" id="MobiDB-lite"/>
    </source>
</evidence>
<evidence type="ECO:0000256" key="3">
    <source>
        <dbReference type="ARBA" id="ARBA00023054"/>
    </source>
</evidence>
<dbReference type="SMART" id="SM00382">
    <property type="entry name" value="AAA"/>
    <property type="match status" value="2"/>
</dbReference>
<keyword evidence="1" id="KW-0547">Nucleotide-binding</keyword>
<dbReference type="OrthoDB" id="27435at2759"/>
<proteinExistence type="predicted"/>
<dbReference type="Pfam" id="PF00004">
    <property type="entry name" value="AAA"/>
    <property type="match status" value="2"/>
</dbReference>
<dbReference type="InterPro" id="IPR003593">
    <property type="entry name" value="AAA+_ATPase"/>
</dbReference>
<dbReference type="InterPro" id="IPR003960">
    <property type="entry name" value="ATPase_AAA_CS"/>
</dbReference>
<organism evidence="6 7">
    <name type="scientific">Viridothelium virens</name>
    <name type="common">Speckled blister lichen</name>
    <name type="synonym">Trypethelium virens</name>
    <dbReference type="NCBI Taxonomy" id="1048519"/>
    <lineage>
        <taxon>Eukaryota</taxon>
        <taxon>Fungi</taxon>
        <taxon>Dikarya</taxon>
        <taxon>Ascomycota</taxon>
        <taxon>Pezizomycotina</taxon>
        <taxon>Dothideomycetes</taxon>
        <taxon>Dothideomycetes incertae sedis</taxon>
        <taxon>Trypetheliales</taxon>
        <taxon>Trypetheliaceae</taxon>
        <taxon>Viridothelium</taxon>
    </lineage>
</organism>
<protein>
    <submittedName>
        <fullName evidence="6">AAA-domain-containing protein</fullName>
    </submittedName>
</protein>
<dbReference type="SUPFAM" id="SSF52540">
    <property type="entry name" value="P-loop containing nucleoside triphosphate hydrolases"/>
    <property type="match status" value="2"/>
</dbReference>